<dbReference type="Gene3D" id="1.20.1250.20">
    <property type="entry name" value="MFS general substrate transporter like domains"/>
    <property type="match status" value="1"/>
</dbReference>
<feature type="transmembrane region" description="Helical" evidence="4">
    <location>
        <begin position="220"/>
        <end position="242"/>
    </location>
</feature>
<dbReference type="AlphaFoldDB" id="A0A1C1C868"/>
<dbReference type="PROSITE" id="PS50850">
    <property type="entry name" value="MFS"/>
    <property type="match status" value="1"/>
</dbReference>
<sequence>MTTQSDIHRAGLSNEKVARESPNHSPPTGEGAADHGTEQKNEDTTRATPSEVSFPEGGLRAWLVVLGSSILLGCSFGWLSSFGTFQSYYETHQLLDESPSTISWIGSTQTFTQYFVGLISGNLFDLYGARVLIIPGMMVYIFSILMTSLCHEYYQFLLAQGLLCGLAVGFIFTPATSVVGHYFRSRRGLAMGFITAGSSLGGILLPIALKNGLYSHTLRFTWTIRTVGFVLLILMAIACALVKERLPSRPRHLFVFEAFRIPAIPSS</sequence>
<feature type="domain" description="Major facilitator superfamily (MFS) profile" evidence="5">
    <location>
        <begin position="61"/>
        <end position="267"/>
    </location>
</feature>
<keyword evidence="7" id="KW-1185">Reference proteome</keyword>
<dbReference type="InterPro" id="IPR011701">
    <property type="entry name" value="MFS"/>
</dbReference>
<evidence type="ECO:0000313" key="6">
    <source>
        <dbReference type="EMBL" id="OCT44652.1"/>
    </source>
</evidence>
<dbReference type="OrthoDB" id="6499973at2759"/>
<feature type="transmembrane region" description="Helical" evidence="4">
    <location>
        <begin position="153"/>
        <end position="176"/>
    </location>
</feature>
<feature type="region of interest" description="Disordered" evidence="3">
    <location>
        <begin position="1"/>
        <end position="53"/>
    </location>
</feature>
<comment type="similarity">
    <text evidence="2">Belongs to the major facilitator superfamily. Monocarboxylate porter (TC 2.A.1.13) family.</text>
</comment>
<comment type="subcellular location">
    <subcellularLocation>
        <location evidence="1">Membrane</location>
        <topology evidence="1">Multi-pass membrane protein</topology>
    </subcellularLocation>
</comment>
<evidence type="ECO:0000313" key="7">
    <source>
        <dbReference type="Proteomes" id="UP000094526"/>
    </source>
</evidence>
<evidence type="ECO:0000256" key="3">
    <source>
        <dbReference type="SAM" id="MobiDB-lite"/>
    </source>
</evidence>
<dbReference type="InterPro" id="IPR050327">
    <property type="entry name" value="Proton-linked_MCT"/>
</dbReference>
<feature type="compositionally biased region" description="Basic and acidic residues" evidence="3">
    <location>
        <begin position="32"/>
        <end position="45"/>
    </location>
</feature>
<reference evidence="7" key="1">
    <citation type="submission" date="2015-07" db="EMBL/GenBank/DDBJ databases">
        <authorList>
            <person name="Teixeira M.M."/>
            <person name="Souza R.C."/>
            <person name="Almeida L.G."/>
            <person name="Vicente V.A."/>
            <person name="de Hoog S."/>
            <person name="Bocca A.L."/>
            <person name="de Almeida S.R."/>
            <person name="Vasconcelos A.T."/>
            <person name="Felipe M.S."/>
        </authorList>
    </citation>
    <scope>NUCLEOTIDE SEQUENCE [LARGE SCALE GENOMIC DNA]</scope>
    <source>
        <strain evidence="7">KSF</strain>
    </source>
</reference>
<dbReference type="PANTHER" id="PTHR11360:SF281">
    <property type="entry name" value="ASPYRIDONES EFFLUX PROTEIN APDF-RELATED"/>
    <property type="match status" value="1"/>
</dbReference>
<comment type="caution">
    <text evidence="6">The sequence shown here is derived from an EMBL/GenBank/DDBJ whole genome shotgun (WGS) entry which is preliminary data.</text>
</comment>
<keyword evidence="4" id="KW-0812">Transmembrane</keyword>
<feature type="transmembrane region" description="Helical" evidence="4">
    <location>
        <begin position="188"/>
        <end position="208"/>
    </location>
</feature>
<dbReference type="GO" id="GO:0022857">
    <property type="term" value="F:transmembrane transporter activity"/>
    <property type="evidence" value="ECO:0007669"/>
    <property type="project" value="InterPro"/>
</dbReference>
<keyword evidence="4" id="KW-1133">Transmembrane helix</keyword>
<name>A0A1C1C868_9EURO</name>
<organism evidence="6 7">
    <name type="scientific">Cladophialophora carrionii</name>
    <dbReference type="NCBI Taxonomy" id="86049"/>
    <lineage>
        <taxon>Eukaryota</taxon>
        <taxon>Fungi</taxon>
        <taxon>Dikarya</taxon>
        <taxon>Ascomycota</taxon>
        <taxon>Pezizomycotina</taxon>
        <taxon>Eurotiomycetes</taxon>
        <taxon>Chaetothyriomycetidae</taxon>
        <taxon>Chaetothyriales</taxon>
        <taxon>Herpotrichiellaceae</taxon>
        <taxon>Cladophialophora</taxon>
    </lineage>
</organism>
<evidence type="ECO:0000259" key="5">
    <source>
        <dbReference type="PROSITE" id="PS50850"/>
    </source>
</evidence>
<evidence type="ECO:0000256" key="4">
    <source>
        <dbReference type="SAM" id="Phobius"/>
    </source>
</evidence>
<keyword evidence="4" id="KW-0472">Membrane</keyword>
<feature type="transmembrane region" description="Helical" evidence="4">
    <location>
        <begin position="127"/>
        <end position="147"/>
    </location>
</feature>
<evidence type="ECO:0000256" key="2">
    <source>
        <dbReference type="ARBA" id="ARBA00006727"/>
    </source>
</evidence>
<dbReference type="InterPro" id="IPR020846">
    <property type="entry name" value="MFS_dom"/>
</dbReference>
<protein>
    <recommendedName>
        <fullName evidence="5">Major facilitator superfamily (MFS) profile domain-containing protein</fullName>
    </recommendedName>
</protein>
<dbReference type="VEuPathDB" id="FungiDB:CLCR_06123"/>
<dbReference type="InterPro" id="IPR036259">
    <property type="entry name" value="MFS_trans_sf"/>
</dbReference>
<feature type="transmembrane region" description="Helical" evidence="4">
    <location>
        <begin position="59"/>
        <end position="79"/>
    </location>
</feature>
<evidence type="ECO:0000256" key="1">
    <source>
        <dbReference type="ARBA" id="ARBA00004141"/>
    </source>
</evidence>
<dbReference type="EMBL" id="LGRB01000020">
    <property type="protein sequence ID" value="OCT44652.1"/>
    <property type="molecule type" value="Genomic_DNA"/>
</dbReference>
<proteinExistence type="inferred from homology"/>
<dbReference type="PANTHER" id="PTHR11360">
    <property type="entry name" value="MONOCARBOXYLATE TRANSPORTER"/>
    <property type="match status" value="1"/>
</dbReference>
<accession>A0A1C1C868</accession>
<gene>
    <name evidence="6" type="ORF">CLCR_06123</name>
</gene>
<dbReference type="VEuPathDB" id="FungiDB:G647_04568"/>
<dbReference type="Proteomes" id="UP000094526">
    <property type="component" value="Unassembled WGS sequence"/>
</dbReference>
<dbReference type="SUPFAM" id="SSF103473">
    <property type="entry name" value="MFS general substrate transporter"/>
    <property type="match status" value="1"/>
</dbReference>
<dbReference type="Pfam" id="PF07690">
    <property type="entry name" value="MFS_1"/>
    <property type="match status" value="1"/>
</dbReference>
<dbReference type="GO" id="GO:0016020">
    <property type="term" value="C:membrane"/>
    <property type="evidence" value="ECO:0007669"/>
    <property type="project" value="UniProtKB-SubCell"/>
</dbReference>